<keyword evidence="4" id="KW-1185">Reference proteome</keyword>
<dbReference type="GO" id="GO:0004519">
    <property type="term" value="F:endonuclease activity"/>
    <property type="evidence" value="ECO:0007669"/>
    <property type="project" value="UniProtKB-KW"/>
</dbReference>
<comment type="caution">
    <text evidence="3">The sequence shown here is derived from an EMBL/GenBank/DDBJ whole genome shotgun (WGS) entry which is preliminary data.</text>
</comment>
<keyword evidence="3" id="KW-0540">Nuclease</keyword>
<dbReference type="RefSeq" id="WP_182490437.1">
    <property type="nucleotide sequence ID" value="NZ_BAAAOV010000015.1"/>
</dbReference>
<dbReference type="InterPro" id="IPR011335">
    <property type="entry name" value="Restrct_endonuc-II-like"/>
</dbReference>
<dbReference type="EMBL" id="JACGWX010000002">
    <property type="protein sequence ID" value="MBA8847628.1"/>
    <property type="molecule type" value="Genomic_DNA"/>
</dbReference>
<organism evidence="3 4">
    <name type="scientific">Microcella alkalica</name>
    <dbReference type="NCBI Taxonomy" id="355930"/>
    <lineage>
        <taxon>Bacteria</taxon>
        <taxon>Bacillati</taxon>
        <taxon>Actinomycetota</taxon>
        <taxon>Actinomycetes</taxon>
        <taxon>Micrococcales</taxon>
        <taxon>Microbacteriaceae</taxon>
        <taxon>Microcella</taxon>
    </lineage>
</organism>
<dbReference type="InterPro" id="IPR025159">
    <property type="entry name" value="AbiEi_N"/>
</dbReference>
<reference evidence="3 4" key="1">
    <citation type="submission" date="2020-07" db="EMBL/GenBank/DDBJ databases">
        <title>Sequencing the genomes of 1000 actinobacteria strains.</title>
        <authorList>
            <person name="Klenk H.-P."/>
        </authorList>
    </citation>
    <scope>NUCLEOTIDE SEQUENCE [LARGE SCALE GENOMIC DNA]</scope>
    <source>
        <strain evidence="3 4">DSM 19663</strain>
    </source>
</reference>
<dbReference type="Pfam" id="PF13338">
    <property type="entry name" value="AbiEi_4"/>
    <property type="match status" value="1"/>
</dbReference>
<dbReference type="SUPFAM" id="SSF52980">
    <property type="entry name" value="Restriction endonuclease-like"/>
    <property type="match status" value="1"/>
</dbReference>
<gene>
    <name evidence="3" type="ORF">FHX53_001213</name>
</gene>
<evidence type="ECO:0000313" key="4">
    <source>
        <dbReference type="Proteomes" id="UP000585905"/>
    </source>
</evidence>
<evidence type="ECO:0000259" key="2">
    <source>
        <dbReference type="Pfam" id="PF13338"/>
    </source>
</evidence>
<accession>A0A839EDA3</accession>
<dbReference type="Pfam" id="PF04480">
    <property type="entry name" value="DUF559"/>
    <property type="match status" value="1"/>
</dbReference>
<dbReference type="Gene3D" id="3.40.960.10">
    <property type="entry name" value="VSR Endonuclease"/>
    <property type="match status" value="1"/>
</dbReference>
<name>A0A839EDA3_9MICO</name>
<proteinExistence type="predicted"/>
<feature type="domain" description="DUF559" evidence="1">
    <location>
        <begin position="199"/>
        <end position="278"/>
    </location>
</feature>
<keyword evidence="3" id="KW-0255">Endonuclease</keyword>
<sequence length="311" mass="32918">MSDSARMLVANLVRSHGGFARRRDLLVPGVAPRALASAVRAGILVRPRRGLYCVPEVPARQQHAALHGGALTCGAALVEHGVWLRDRPEPCILLLDQGHALRREECATPERFHHRADAPRFGLDDPVHALGHYLRCAPDAEAIACAVESCLARGLVSSAELALVARGASRPVRETVAWCRATAGSGLETIVRLALSDAGVKARSQVRLPGVGVVDLLVGDCLVVEVDGRAHHASDDGYESDRRRDAGVVLLGGAVLRFSSSQVTCEIESVVGVILAAIGRGMHLSTSSFGSPPRPAARVGRHAAFHIADSE</sequence>
<evidence type="ECO:0000259" key="1">
    <source>
        <dbReference type="Pfam" id="PF04480"/>
    </source>
</evidence>
<evidence type="ECO:0000313" key="3">
    <source>
        <dbReference type="EMBL" id="MBA8847628.1"/>
    </source>
</evidence>
<keyword evidence="3" id="KW-0378">Hydrolase</keyword>
<protein>
    <submittedName>
        <fullName evidence="3">Very-short-patch-repair endonuclease</fullName>
    </submittedName>
</protein>
<feature type="domain" description="AbiEi antitoxin N-terminal" evidence="2">
    <location>
        <begin position="8"/>
        <end position="55"/>
    </location>
</feature>
<dbReference type="Proteomes" id="UP000585905">
    <property type="component" value="Unassembled WGS sequence"/>
</dbReference>
<dbReference type="InterPro" id="IPR007569">
    <property type="entry name" value="DUF559"/>
</dbReference>
<dbReference type="AlphaFoldDB" id="A0A839EDA3"/>